<dbReference type="Proteomes" id="UP001275084">
    <property type="component" value="Unassembled WGS sequence"/>
</dbReference>
<dbReference type="Pfam" id="PF24476">
    <property type="entry name" value="DUF7580"/>
    <property type="match status" value="1"/>
</dbReference>
<evidence type="ECO:0000256" key="2">
    <source>
        <dbReference type="SAM" id="MobiDB-lite"/>
    </source>
</evidence>
<dbReference type="EMBL" id="JAUIQD010000002">
    <property type="protein sequence ID" value="KAK3360524.1"/>
    <property type="molecule type" value="Genomic_DNA"/>
</dbReference>
<feature type="coiled-coil region" evidence="1">
    <location>
        <begin position="20"/>
        <end position="47"/>
    </location>
</feature>
<feature type="region of interest" description="Disordered" evidence="2">
    <location>
        <begin position="101"/>
        <end position="167"/>
    </location>
</feature>
<proteinExistence type="predicted"/>
<feature type="domain" description="Protein kinase" evidence="3">
    <location>
        <begin position="245"/>
        <end position="575"/>
    </location>
</feature>
<dbReference type="InterPro" id="IPR038305">
    <property type="entry name" value="HeLo_sf"/>
</dbReference>
<gene>
    <name evidence="4" type="ORF">B0T25DRAFT_578437</name>
</gene>
<comment type="caution">
    <text evidence="4">The sequence shown here is derived from an EMBL/GenBank/DDBJ whole genome shotgun (WGS) entry which is preliminary data.</text>
</comment>
<sequence>MEATIVIELLRDAFSLIEFVQATATTIRNHEEERKDLNLKFRAQTLRLRQFSRFFGGAHEDAAVIVRLEDVPEENLRLVRDFLVKLQRILVEYKNAASKDREYHQNTLPEVADQPPVDEQRPSAATDGQDVVGDLAQNASPSSDSEQKLDMKDMPKPQQQLEEPSKAAKWKMTWMPGWDRISRRRDAKPKAVTDSAGIKTVAKGVEWLFEKDKLEALLVEFTSWNDELQKMIPFVLSGMKNNSDSSLFNMLGRTNDKTDLFAVHVELQQRSPSGNKNNSKSVWVEVQPMAWKKAQSEMSEPRVVVEYKDGPSSDMVYAQQLAWLLQATRDHKFNTLPFKGFAPDPSSARYAFLFDYPEGSTEDLPISLYDVMRSDEPHLRMSLKQRFHVARTVAASIGTFHADNWVHKSIRSHAVQFFFTLKPGATIPVCDFHNPYLTEFESSRPESGQSLFVTAPTVQDIDRDVYLHPDRYSPPKPFIKVYDIYSLGVVLLEIGLWQTAKQIYEKIAPQVQQRDGPGTAVSARAMQQAYLQLARTRLDHRMGTAYREAVEHCLQGTMQQYIGSDRFSMQFQKLILAKVDIERLTHDN</sequence>
<name>A0AAJ0HS95_9PEZI</name>
<reference evidence="4" key="1">
    <citation type="journal article" date="2023" name="Mol. Phylogenet. Evol.">
        <title>Genome-scale phylogeny and comparative genomics of the fungal order Sordariales.</title>
        <authorList>
            <person name="Hensen N."/>
            <person name="Bonometti L."/>
            <person name="Westerberg I."/>
            <person name="Brannstrom I.O."/>
            <person name="Guillou S."/>
            <person name="Cros-Aarteil S."/>
            <person name="Calhoun S."/>
            <person name="Haridas S."/>
            <person name="Kuo A."/>
            <person name="Mondo S."/>
            <person name="Pangilinan J."/>
            <person name="Riley R."/>
            <person name="LaButti K."/>
            <person name="Andreopoulos B."/>
            <person name="Lipzen A."/>
            <person name="Chen C."/>
            <person name="Yan M."/>
            <person name="Daum C."/>
            <person name="Ng V."/>
            <person name="Clum A."/>
            <person name="Steindorff A."/>
            <person name="Ohm R.A."/>
            <person name="Martin F."/>
            <person name="Silar P."/>
            <person name="Natvig D.O."/>
            <person name="Lalanne C."/>
            <person name="Gautier V."/>
            <person name="Ament-Velasquez S.L."/>
            <person name="Kruys A."/>
            <person name="Hutchinson M.I."/>
            <person name="Powell A.J."/>
            <person name="Barry K."/>
            <person name="Miller A.N."/>
            <person name="Grigoriev I.V."/>
            <person name="Debuchy R."/>
            <person name="Gladieux P."/>
            <person name="Hiltunen Thoren M."/>
            <person name="Johannesson H."/>
        </authorList>
    </citation>
    <scope>NUCLEOTIDE SEQUENCE</scope>
    <source>
        <strain evidence="4">CBS 955.72</strain>
    </source>
</reference>
<dbReference type="InterPro" id="IPR029498">
    <property type="entry name" value="HeLo_dom"/>
</dbReference>
<organism evidence="4 5">
    <name type="scientific">Lasiosphaeria hispida</name>
    <dbReference type="NCBI Taxonomy" id="260671"/>
    <lineage>
        <taxon>Eukaryota</taxon>
        <taxon>Fungi</taxon>
        <taxon>Dikarya</taxon>
        <taxon>Ascomycota</taxon>
        <taxon>Pezizomycotina</taxon>
        <taxon>Sordariomycetes</taxon>
        <taxon>Sordariomycetidae</taxon>
        <taxon>Sordariales</taxon>
        <taxon>Lasiosphaeriaceae</taxon>
        <taxon>Lasiosphaeria</taxon>
    </lineage>
</organism>
<dbReference type="Gene3D" id="1.20.120.1020">
    <property type="entry name" value="Prion-inhibition and propagation, HeLo domain"/>
    <property type="match status" value="1"/>
</dbReference>
<dbReference type="InterPro" id="IPR011009">
    <property type="entry name" value="Kinase-like_dom_sf"/>
</dbReference>
<dbReference type="PROSITE" id="PS50011">
    <property type="entry name" value="PROTEIN_KINASE_DOM"/>
    <property type="match status" value="1"/>
</dbReference>
<reference evidence="4" key="2">
    <citation type="submission" date="2023-06" db="EMBL/GenBank/DDBJ databases">
        <authorList>
            <consortium name="Lawrence Berkeley National Laboratory"/>
            <person name="Haridas S."/>
            <person name="Hensen N."/>
            <person name="Bonometti L."/>
            <person name="Westerberg I."/>
            <person name="Brannstrom I.O."/>
            <person name="Guillou S."/>
            <person name="Cros-Aarteil S."/>
            <person name="Calhoun S."/>
            <person name="Kuo A."/>
            <person name="Mondo S."/>
            <person name="Pangilinan J."/>
            <person name="Riley R."/>
            <person name="Labutti K."/>
            <person name="Andreopoulos B."/>
            <person name="Lipzen A."/>
            <person name="Chen C."/>
            <person name="Yanf M."/>
            <person name="Daum C."/>
            <person name="Ng V."/>
            <person name="Clum A."/>
            <person name="Steindorff A."/>
            <person name="Ohm R."/>
            <person name="Martin F."/>
            <person name="Silar P."/>
            <person name="Natvig D."/>
            <person name="Lalanne C."/>
            <person name="Gautier V."/>
            <person name="Ament-Velasquez S.L."/>
            <person name="Kruys A."/>
            <person name="Hutchinson M.I."/>
            <person name="Powell A.J."/>
            <person name="Barry K."/>
            <person name="Miller A.N."/>
            <person name="Grigoriev I.V."/>
            <person name="Debuchy R."/>
            <person name="Gladieux P."/>
            <person name="Thoren M.H."/>
            <person name="Johannesson H."/>
        </authorList>
    </citation>
    <scope>NUCLEOTIDE SEQUENCE</scope>
    <source>
        <strain evidence="4">CBS 955.72</strain>
    </source>
</reference>
<dbReference type="GO" id="GO:0005524">
    <property type="term" value="F:ATP binding"/>
    <property type="evidence" value="ECO:0007669"/>
    <property type="project" value="InterPro"/>
</dbReference>
<dbReference type="Gene3D" id="1.10.510.10">
    <property type="entry name" value="Transferase(Phosphotransferase) domain 1"/>
    <property type="match status" value="1"/>
</dbReference>
<evidence type="ECO:0000313" key="5">
    <source>
        <dbReference type="Proteomes" id="UP001275084"/>
    </source>
</evidence>
<dbReference type="PANTHER" id="PTHR37542">
    <property type="entry name" value="HELO DOMAIN-CONTAINING PROTEIN-RELATED"/>
    <property type="match status" value="1"/>
</dbReference>
<dbReference type="GO" id="GO:0004672">
    <property type="term" value="F:protein kinase activity"/>
    <property type="evidence" value="ECO:0007669"/>
    <property type="project" value="InterPro"/>
</dbReference>
<dbReference type="InterPro" id="IPR000719">
    <property type="entry name" value="Prot_kinase_dom"/>
</dbReference>
<dbReference type="Pfam" id="PF14479">
    <property type="entry name" value="HeLo"/>
    <property type="match status" value="1"/>
</dbReference>
<evidence type="ECO:0000313" key="4">
    <source>
        <dbReference type="EMBL" id="KAK3360524.1"/>
    </source>
</evidence>
<keyword evidence="1" id="KW-0175">Coiled coil</keyword>
<dbReference type="AlphaFoldDB" id="A0AAJ0HS95"/>
<feature type="compositionally biased region" description="Basic and acidic residues" evidence="2">
    <location>
        <begin position="145"/>
        <end position="155"/>
    </location>
</feature>
<evidence type="ECO:0000256" key="1">
    <source>
        <dbReference type="SAM" id="Coils"/>
    </source>
</evidence>
<keyword evidence="5" id="KW-1185">Reference proteome</keyword>
<protein>
    <recommendedName>
        <fullName evidence="3">Protein kinase domain-containing protein</fullName>
    </recommendedName>
</protein>
<dbReference type="SUPFAM" id="SSF56112">
    <property type="entry name" value="Protein kinase-like (PK-like)"/>
    <property type="match status" value="1"/>
</dbReference>
<dbReference type="InterPro" id="IPR056002">
    <property type="entry name" value="DUF7580"/>
</dbReference>
<accession>A0AAJ0HS95</accession>
<evidence type="ECO:0000259" key="3">
    <source>
        <dbReference type="PROSITE" id="PS50011"/>
    </source>
</evidence>
<dbReference type="PANTHER" id="PTHR37542:SF1">
    <property type="entry name" value="PRION-INHIBITION AND PROPAGATION HELO DOMAIN-CONTAINING PROTEIN"/>
    <property type="match status" value="1"/>
</dbReference>